<evidence type="ECO:0000256" key="7">
    <source>
        <dbReference type="ARBA" id="ARBA00022927"/>
    </source>
</evidence>
<name>A0A318EBZ8_9GAMM</name>
<feature type="compositionally biased region" description="Basic and acidic residues" evidence="11">
    <location>
        <begin position="52"/>
        <end position="65"/>
    </location>
</feature>
<protein>
    <recommendedName>
        <fullName evidence="10">Protein TonB</fullName>
    </recommendedName>
</protein>
<dbReference type="PANTHER" id="PTHR33446">
    <property type="entry name" value="PROTEIN TONB-RELATED"/>
    <property type="match status" value="1"/>
</dbReference>
<evidence type="ECO:0000256" key="6">
    <source>
        <dbReference type="ARBA" id="ARBA00022692"/>
    </source>
</evidence>
<keyword evidence="14" id="KW-1185">Reference proteome</keyword>
<dbReference type="GO" id="GO:0005886">
    <property type="term" value="C:plasma membrane"/>
    <property type="evidence" value="ECO:0007669"/>
    <property type="project" value="UniProtKB-SubCell"/>
</dbReference>
<dbReference type="Pfam" id="PF03544">
    <property type="entry name" value="TonB_C"/>
    <property type="match status" value="1"/>
</dbReference>
<evidence type="ECO:0000256" key="5">
    <source>
        <dbReference type="ARBA" id="ARBA00022519"/>
    </source>
</evidence>
<evidence type="ECO:0000256" key="1">
    <source>
        <dbReference type="ARBA" id="ARBA00004383"/>
    </source>
</evidence>
<dbReference type="PROSITE" id="PS52015">
    <property type="entry name" value="TONB_CTD"/>
    <property type="match status" value="1"/>
</dbReference>
<dbReference type="GO" id="GO:0055085">
    <property type="term" value="P:transmembrane transport"/>
    <property type="evidence" value="ECO:0007669"/>
    <property type="project" value="InterPro"/>
</dbReference>
<evidence type="ECO:0000259" key="12">
    <source>
        <dbReference type="PROSITE" id="PS52015"/>
    </source>
</evidence>
<comment type="function">
    <text evidence="10">Interacts with outer membrane receptor proteins that carry out high-affinity binding and energy dependent uptake into the periplasmic space of specific substrates. It could act to transduce energy from the cytoplasmic membrane to specific energy-requiring processes in the outer membrane, resulting in the release into the periplasm of ligands bound by these outer membrane proteins.</text>
</comment>
<dbReference type="Gene3D" id="3.30.1150.10">
    <property type="match status" value="1"/>
</dbReference>
<evidence type="ECO:0000313" key="14">
    <source>
        <dbReference type="Proteomes" id="UP000248330"/>
    </source>
</evidence>
<dbReference type="InterPro" id="IPR051045">
    <property type="entry name" value="TonB-dependent_transducer"/>
</dbReference>
<gene>
    <name evidence="13" type="ORF">C8D93_103216</name>
</gene>
<evidence type="ECO:0000256" key="8">
    <source>
        <dbReference type="ARBA" id="ARBA00022989"/>
    </source>
</evidence>
<evidence type="ECO:0000256" key="3">
    <source>
        <dbReference type="ARBA" id="ARBA00022448"/>
    </source>
</evidence>
<proteinExistence type="inferred from homology"/>
<organism evidence="13 14">
    <name type="scientific">Sinimarinibacterium flocculans</name>
    <dbReference type="NCBI Taxonomy" id="985250"/>
    <lineage>
        <taxon>Bacteria</taxon>
        <taxon>Pseudomonadati</taxon>
        <taxon>Pseudomonadota</taxon>
        <taxon>Gammaproteobacteria</taxon>
        <taxon>Nevskiales</taxon>
        <taxon>Nevskiaceae</taxon>
        <taxon>Sinimarinibacterium</taxon>
    </lineage>
</organism>
<evidence type="ECO:0000256" key="4">
    <source>
        <dbReference type="ARBA" id="ARBA00022475"/>
    </source>
</evidence>
<sequence>MARSALAVVIAALIAVGLFWLMHLLIMGRDIGPKKDSTTAVIDFVRLKRDTQLETRTRSKPEKPPPPKKPPPPQLNVQAQAKPDMAPTPFNMPKLNLPTSITGGPFLGTFSAGDIQGDGELIPLVRIAPQYPRQALRDGVAGEVTLEITVGPDGTVKSARVKSAKPRGYFESAAVSAAYKGRFRPKVVDGTPMETTGVYTVKFNLGE</sequence>
<keyword evidence="4 10" id="KW-1003">Cell membrane</keyword>
<keyword evidence="3 10" id="KW-0813">Transport</keyword>
<dbReference type="GO" id="GO:0031992">
    <property type="term" value="F:energy transducer activity"/>
    <property type="evidence" value="ECO:0007669"/>
    <property type="project" value="InterPro"/>
</dbReference>
<dbReference type="OrthoDB" id="1628901at2"/>
<dbReference type="InterPro" id="IPR003538">
    <property type="entry name" value="TonB"/>
</dbReference>
<feature type="domain" description="TonB C-terminal" evidence="12">
    <location>
        <begin position="116"/>
        <end position="207"/>
    </location>
</feature>
<dbReference type="SUPFAM" id="SSF74653">
    <property type="entry name" value="TolA/TonB C-terminal domain"/>
    <property type="match status" value="1"/>
</dbReference>
<feature type="transmembrane region" description="Helical" evidence="10">
    <location>
        <begin position="6"/>
        <end position="26"/>
    </location>
</feature>
<keyword evidence="8 10" id="KW-1133">Transmembrane helix</keyword>
<evidence type="ECO:0000256" key="11">
    <source>
        <dbReference type="SAM" id="MobiDB-lite"/>
    </source>
</evidence>
<dbReference type="InterPro" id="IPR006260">
    <property type="entry name" value="TonB/TolA_C"/>
</dbReference>
<evidence type="ECO:0000313" key="13">
    <source>
        <dbReference type="EMBL" id="PXV69642.1"/>
    </source>
</evidence>
<evidence type="ECO:0000256" key="2">
    <source>
        <dbReference type="ARBA" id="ARBA00006555"/>
    </source>
</evidence>
<dbReference type="GO" id="GO:0015891">
    <property type="term" value="P:siderophore transport"/>
    <property type="evidence" value="ECO:0007669"/>
    <property type="project" value="InterPro"/>
</dbReference>
<evidence type="ECO:0000256" key="9">
    <source>
        <dbReference type="ARBA" id="ARBA00023136"/>
    </source>
</evidence>
<evidence type="ECO:0000256" key="10">
    <source>
        <dbReference type="RuleBase" id="RU362123"/>
    </source>
</evidence>
<keyword evidence="9 10" id="KW-0472">Membrane</keyword>
<dbReference type="EMBL" id="QICN01000003">
    <property type="protein sequence ID" value="PXV69642.1"/>
    <property type="molecule type" value="Genomic_DNA"/>
</dbReference>
<comment type="subcellular location">
    <subcellularLocation>
        <location evidence="1 10">Cell inner membrane</location>
        <topology evidence="1 10">Single-pass membrane protein</topology>
        <orientation evidence="1 10">Periplasmic side</orientation>
    </subcellularLocation>
</comment>
<reference evidence="13 14" key="1">
    <citation type="submission" date="2018-04" db="EMBL/GenBank/DDBJ databases">
        <title>Genomic Encyclopedia of Type Strains, Phase IV (KMG-IV): sequencing the most valuable type-strain genomes for metagenomic binning, comparative biology and taxonomic classification.</title>
        <authorList>
            <person name="Goeker M."/>
        </authorList>
    </citation>
    <scope>NUCLEOTIDE SEQUENCE [LARGE SCALE GENOMIC DNA]</scope>
    <source>
        <strain evidence="13 14">DSM 104150</strain>
    </source>
</reference>
<keyword evidence="10" id="KW-0735">Signal-anchor</keyword>
<comment type="similarity">
    <text evidence="2 10">Belongs to the TonB family.</text>
</comment>
<feature type="region of interest" description="Disordered" evidence="11">
    <location>
        <begin position="52"/>
        <end position="90"/>
    </location>
</feature>
<dbReference type="AlphaFoldDB" id="A0A318EBZ8"/>
<dbReference type="GO" id="GO:0030288">
    <property type="term" value="C:outer membrane-bounded periplasmic space"/>
    <property type="evidence" value="ECO:0007669"/>
    <property type="project" value="InterPro"/>
</dbReference>
<keyword evidence="6 10" id="KW-0812">Transmembrane</keyword>
<dbReference type="GO" id="GO:0015031">
    <property type="term" value="P:protein transport"/>
    <property type="evidence" value="ECO:0007669"/>
    <property type="project" value="UniProtKB-UniRule"/>
</dbReference>
<dbReference type="Proteomes" id="UP000248330">
    <property type="component" value="Unassembled WGS sequence"/>
</dbReference>
<dbReference type="PRINTS" id="PR01374">
    <property type="entry name" value="TONBPROTEIN"/>
</dbReference>
<keyword evidence="7 10" id="KW-0653">Protein transport</keyword>
<dbReference type="RefSeq" id="WP_110264565.1">
    <property type="nucleotide sequence ID" value="NZ_CAKZQT010000037.1"/>
</dbReference>
<comment type="caution">
    <text evidence="13">The sequence shown here is derived from an EMBL/GenBank/DDBJ whole genome shotgun (WGS) entry which is preliminary data.</text>
</comment>
<accession>A0A318EBZ8</accession>
<dbReference type="NCBIfam" id="TIGR01352">
    <property type="entry name" value="tonB_Cterm"/>
    <property type="match status" value="1"/>
</dbReference>
<dbReference type="InterPro" id="IPR037682">
    <property type="entry name" value="TonB_C"/>
</dbReference>
<keyword evidence="5 10" id="KW-0997">Cell inner membrane</keyword>